<evidence type="ECO:0000313" key="1">
    <source>
        <dbReference type="EMBL" id="NJA90229.1"/>
    </source>
</evidence>
<dbReference type="EMBL" id="JAATWB010000018">
    <property type="protein sequence ID" value="NJA90229.1"/>
    <property type="molecule type" value="Genomic_DNA"/>
</dbReference>
<proteinExistence type="predicted"/>
<evidence type="ECO:0000313" key="2">
    <source>
        <dbReference type="Proteomes" id="UP000720344"/>
    </source>
</evidence>
<organism evidence="1 2">
    <name type="scientific">Rhodocyclus gracilis</name>
    <dbReference type="NCBI Taxonomy" id="2929842"/>
    <lineage>
        <taxon>Bacteria</taxon>
        <taxon>Pseudomonadati</taxon>
        <taxon>Pseudomonadota</taxon>
        <taxon>Betaproteobacteria</taxon>
        <taxon>Rhodocyclales</taxon>
        <taxon>Rhodocyclaceae</taxon>
        <taxon>Rhodocyclus</taxon>
    </lineage>
</organism>
<accession>A0ABX0WN80</accession>
<comment type="caution">
    <text evidence="1">The sequence shown here is derived from an EMBL/GenBank/DDBJ whole genome shotgun (WGS) entry which is preliminary data.</text>
</comment>
<keyword evidence="2" id="KW-1185">Reference proteome</keyword>
<sequence>MLIKNANLIANCYWQLRALRPGDQARRRALYRRIADEKKRLLSEGVDAEALRLLCLHYADPSRELRRVRLIKRLAEVENAANEAKKASQPFP</sequence>
<name>A0ABX0WN80_9RHOO</name>
<dbReference type="Proteomes" id="UP000720344">
    <property type="component" value="Unassembled WGS sequence"/>
</dbReference>
<dbReference type="RefSeq" id="WP_167682809.1">
    <property type="nucleotide sequence ID" value="NZ_JAATWB010000018.1"/>
</dbReference>
<protein>
    <submittedName>
        <fullName evidence="1">Uncharacterized protein</fullName>
    </submittedName>
</protein>
<gene>
    <name evidence="1" type="ORF">HCX48_13490</name>
</gene>
<reference evidence="2" key="1">
    <citation type="submission" date="2020-03" db="EMBL/GenBank/DDBJ databases">
        <title>Whole-genome sequence of the purple nonsulfur bacterium Rhodocyclus tenuis DSM112.</title>
        <authorList>
            <person name="Kyndt J.A."/>
            <person name="Meyer T.E."/>
        </authorList>
    </citation>
    <scope>NUCLEOTIDE SEQUENCE [LARGE SCALE GENOMIC DNA]</scope>
    <source>
        <strain evidence="2">DSM 112</strain>
    </source>
</reference>